<keyword evidence="1" id="KW-1133">Transmembrane helix</keyword>
<accession>A0A6C0C0Q0</accession>
<keyword evidence="1" id="KW-0812">Transmembrane</keyword>
<sequence>MVIDSFLLIVLSFIILNLIYYIYRKLRHKTIEGYTRAREDDTKICPILNNDELFNYNLDPLDNKNRNYLDKEFGMGDKYEIPLRGLGAQSCKDHKNYLEKDLLWSTGEIDDVTLKPVYLKNQYKTAIQNGCFGSLCQQITDDSTLNSFGKNQAEISDLYGDDEKKGLMQILNEEHKVNKSDTADFSNLNDNNGIIWSVDNASANKNFNLHSINENSEWSPYDEDGLDNYFSQKIGNNTTINGFEGITDSGARLWAWAKNSSDNSSKIFVCKKPCDGKNNFWVYDKFNIKANGKDFEIIDMTADNLYVWIIEKISSSFRIVKRPSSGDTLIPFINSSSAEYNKWWEDTSNNSTLIKQTNDIWWNNIVVDNVINRRAKYNPVKITNSSNDNWENGYIFILSKKDSSEKNGIHCCKKPCYGELWNWKFIYNDSASSITQISGDRNNENIIWFVDNNKLFKITIDETIFAVDGTTQFHEKQEVTNSIQNNIINVYGGDSKYLWVQDSENFLYGIERNDLSIKFTIPPNKSFNKFIVEYYKDNNPIQQKCSDGFSPNGENGKISCKENSKTETLLADNHCKYSECSTNDASVCCSVNAKCSSINDPTFCNTFGSTITFKDNSDNLYCSSKVCQKEYKDNNDGRIGQPHPDIFSCCDIDNIKNKRGSCQKSSTVSAEIEDDISNRLDNQPSWKFQKNQNQYQFIKENNEGLIDNLQTNWGDAHQGGLWKSTITEVDSDGNTVDTNIIDKRTYYPEVHKEAFGTYQNSAEELIKYRKEPGGNNATKYSSWNSIPGKITNFITNISPNNSENNYMTQLTNRFIGVNGTGDSYEDLDDNFKEKNDCAGWKAKFSPDAEKELCKTNWKLKNDAKLLATSLFVYDKNAKDNNNNRCCEKKACIRPADANMYNFEENDITIANFNVNVTGCKSGFKLSGGGFSSDACTADGEPYVLNGCVPDSTYQAFQPCIAATAGLRNLCSQRALIVDTAASCAGDTCYQADFKSSGSCCVVQPLCSGDSRNCGTKLDAVAGAKCRGSACEASDFLESGPCCKTKPQLCSSASATLSCGAGLDAVTDAATRCAGTPCVNSDFSATGNCCETSAGPAAPAAIVGPAAPAAIVGGGAAPVVAGTGTGSGVVVQTEPKAKWNEDEGKALKVKSRNKQYIYRKYGVPGWVESNDLKVEDCQITCEQNAGGVNWGKPCAGFNFKYNMPYNEPNKCLFFSSDSYSANATDKNQIPRDATKAVPIINAKREKPGSLVQHPATGSRETTWHTFWMPDAVESGEPFTNMREGMTTAEKEAKETEIKNAYNANGLGFTPAEWTSASNYFQTQIKGDKYEIENIPNSSDKNMPCTKNYTEYQYPDGTKDTNINFDKAKVTRDFVYQVGTHKFCPPFKPMCNNNICEGDLRKPIVPSTEDWDLIEGRYKSDRDITTNYIKDDSDKKIINPVQKISDTDLRKSQYCTNNILSRCRDGVDSNGSYNFCGLPDNNRGGYKKPGENEFVSATINDLETAGRVGENGVYAPVAYDNNKELKLIGCSEDVDCNTFGTGFTCIEGVCVGDDGQPASSANNQKMANSVRDTGTVTDNLYEAENLDLTKDTADSKFKNYFDSEIKRFKLDESGTIGESLDKQDYSNLGKTLNILKTRYIFTFNLEKKVIYWLERTRGLEKINLDIKNELNKFKDTKEYKEANGGDMLKLSYNKEAVIKALLKLGKTNKNFSYINLEWISTRIEKTKDNCDFDKDNGFCNNSLLFTEDLDEQSSQWGLIKRKAYKKKEQELTSNWKKLSDSDDAGKYLYKKSKGPRGSRKTFDGNYQSPYENNYILLGN</sequence>
<feature type="transmembrane region" description="Helical" evidence="1">
    <location>
        <begin position="6"/>
        <end position="23"/>
    </location>
</feature>
<organism evidence="2">
    <name type="scientific">viral metagenome</name>
    <dbReference type="NCBI Taxonomy" id="1070528"/>
    <lineage>
        <taxon>unclassified sequences</taxon>
        <taxon>metagenomes</taxon>
        <taxon>organismal metagenomes</taxon>
    </lineage>
</organism>
<name>A0A6C0C0Q0_9ZZZZ</name>
<keyword evidence="1" id="KW-0472">Membrane</keyword>
<reference evidence="2" key="1">
    <citation type="journal article" date="2020" name="Nature">
        <title>Giant virus diversity and host interactions through global metagenomics.</title>
        <authorList>
            <person name="Schulz F."/>
            <person name="Roux S."/>
            <person name="Paez-Espino D."/>
            <person name="Jungbluth S."/>
            <person name="Walsh D.A."/>
            <person name="Denef V.J."/>
            <person name="McMahon K.D."/>
            <person name="Konstantinidis K.T."/>
            <person name="Eloe-Fadrosh E.A."/>
            <person name="Kyrpides N.C."/>
            <person name="Woyke T."/>
        </authorList>
    </citation>
    <scope>NUCLEOTIDE SEQUENCE</scope>
    <source>
        <strain evidence="2">GVMAG-M-3300020169-51</strain>
    </source>
</reference>
<dbReference type="EMBL" id="MN739291">
    <property type="protein sequence ID" value="QHS97218.1"/>
    <property type="molecule type" value="Genomic_DNA"/>
</dbReference>
<proteinExistence type="predicted"/>
<evidence type="ECO:0000313" key="2">
    <source>
        <dbReference type="EMBL" id="QHS97218.1"/>
    </source>
</evidence>
<evidence type="ECO:0000256" key="1">
    <source>
        <dbReference type="SAM" id="Phobius"/>
    </source>
</evidence>
<protein>
    <submittedName>
        <fullName evidence="2">Uncharacterized protein</fullName>
    </submittedName>
</protein>